<dbReference type="GO" id="GO:0005243">
    <property type="term" value="F:gap junction channel activity"/>
    <property type="evidence" value="ECO:0007669"/>
    <property type="project" value="TreeGrafter"/>
</dbReference>
<dbReference type="Pfam" id="PF00876">
    <property type="entry name" value="Innexin"/>
    <property type="match status" value="1"/>
</dbReference>
<dbReference type="AlphaFoldDB" id="A0AAV2T735"/>
<comment type="function">
    <text evidence="9">Structural component of the gap junctions.</text>
</comment>
<evidence type="ECO:0000256" key="2">
    <source>
        <dbReference type="ARBA" id="ARBA00022448"/>
    </source>
</evidence>
<comment type="similarity">
    <text evidence="9">Belongs to the pannexin family.</text>
</comment>
<feature type="transmembrane region" description="Helical" evidence="9">
    <location>
        <begin position="25"/>
        <end position="45"/>
    </location>
</feature>
<comment type="subcellular location">
    <subcellularLocation>
        <location evidence="1 9">Cell membrane</location>
        <topology evidence="1 9">Multi-pass membrane protein</topology>
    </subcellularLocation>
</comment>
<dbReference type="PANTHER" id="PTHR11893:SF36">
    <property type="entry name" value="INNEXIN-5"/>
    <property type="match status" value="1"/>
</dbReference>
<dbReference type="InterPro" id="IPR000990">
    <property type="entry name" value="Innexin"/>
</dbReference>
<comment type="caution">
    <text evidence="10">The sequence shown here is derived from an EMBL/GenBank/DDBJ whole genome shotgun (WGS) entry which is preliminary data.</text>
</comment>
<keyword evidence="2 9" id="KW-0813">Transport</keyword>
<evidence type="ECO:0000313" key="10">
    <source>
        <dbReference type="EMBL" id="CAL5132950.1"/>
    </source>
</evidence>
<protein>
    <recommendedName>
        <fullName evidence="9">Innexin</fullName>
    </recommendedName>
</protein>
<dbReference type="PRINTS" id="PR01262">
    <property type="entry name" value="INNEXIN"/>
</dbReference>
<keyword evidence="6 9" id="KW-0406">Ion transport</keyword>
<evidence type="ECO:0000256" key="9">
    <source>
        <dbReference type="RuleBase" id="RU010713"/>
    </source>
</evidence>
<dbReference type="GO" id="GO:0034220">
    <property type="term" value="P:monoatomic ion transmembrane transport"/>
    <property type="evidence" value="ECO:0007669"/>
    <property type="project" value="UniProtKB-KW"/>
</dbReference>
<dbReference type="GO" id="GO:0005886">
    <property type="term" value="C:plasma membrane"/>
    <property type="evidence" value="ECO:0007669"/>
    <property type="project" value="UniProtKB-SubCell"/>
</dbReference>
<evidence type="ECO:0000256" key="1">
    <source>
        <dbReference type="ARBA" id="ARBA00004651"/>
    </source>
</evidence>
<accession>A0AAV2T735</accession>
<sequence>MQWHGRGRAHPLSYLEDGVDRLNRIFTFGALLCSSVVAFVSVYFMHPLVCPMHERDPFKDSQYFTQVCWSEDKLVIQPHENKLVTSNVSFYTTYGFYQWAPFFLLFQAIFFYIPHAVWRACIHDILDWPTRTIMEKAYNAVETSDGARSDRLIDAVAIQLLRRMLGDVSSEDGTRKRRRSLSTFSQITNGRIRIWLPLIRLTVKILYLTNVLLQLYLVKTLLGMDEMLPNLKLLHIKEDFFPKKAKCEIRLQRTDVVQTYTVTCNLPVNVLLERIYTIFRVWIIFLLLVIIVNLGWVLMKHWVRFCQTSEIRNKLKHANVHCSHDPRLCADCRIETSSPTLHDFENLLIQTGNASTLELLENTVGYTVTERILCKLWHSYKSLQNADSQLHLLPIN</sequence>
<organism evidence="10 11">
    <name type="scientific">Calicophoron daubneyi</name>
    <name type="common">Rumen fluke</name>
    <name type="synonym">Paramphistomum daubneyi</name>
    <dbReference type="NCBI Taxonomy" id="300641"/>
    <lineage>
        <taxon>Eukaryota</taxon>
        <taxon>Metazoa</taxon>
        <taxon>Spiralia</taxon>
        <taxon>Lophotrochozoa</taxon>
        <taxon>Platyhelminthes</taxon>
        <taxon>Trematoda</taxon>
        <taxon>Digenea</taxon>
        <taxon>Plagiorchiida</taxon>
        <taxon>Pronocephalata</taxon>
        <taxon>Paramphistomoidea</taxon>
        <taxon>Paramphistomidae</taxon>
        <taxon>Calicophoron</taxon>
    </lineage>
</organism>
<evidence type="ECO:0000256" key="3">
    <source>
        <dbReference type="ARBA" id="ARBA00022475"/>
    </source>
</evidence>
<evidence type="ECO:0000256" key="4">
    <source>
        <dbReference type="ARBA" id="ARBA00022692"/>
    </source>
</evidence>
<evidence type="ECO:0000313" key="11">
    <source>
        <dbReference type="Proteomes" id="UP001497525"/>
    </source>
</evidence>
<dbReference type="PROSITE" id="PS51013">
    <property type="entry name" value="PANNEXIN"/>
    <property type="match status" value="1"/>
</dbReference>
<evidence type="ECO:0000256" key="6">
    <source>
        <dbReference type="ARBA" id="ARBA00023065"/>
    </source>
</evidence>
<dbReference type="EMBL" id="CAXLJL010000145">
    <property type="protein sequence ID" value="CAL5132950.1"/>
    <property type="molecule type" value="Genomic_DNA"/>
</dbReference>
<keyword evidence="8 9" id="KW-0407">Ion channel</keyword>
<dbReference type="GO" id="GO:0005921">
    <property type="term" value="C:gap junction"/>
    <property type="evidence" value="ECO:0007669"/>
    <property type="project" value="UniProtKB-UniRule"/>
</dbReference>
<feature type="transmembrane region" description="Helical" evidence="9">
    <location>
        <begin position="275"/>
        <end position="299"/>
    </location>
</feature>
<dbReference type="Proteomes" id="UP001497525">
    <property type="component" value="Unassembled WGS sequence"/>
</dbReference>
<dbReference type="PANTHER" id="PTHR11893">
    <property type="entry name" value="INNEXIN"/>
    <property type="match status" value="1"/>
</dbReference>
<keyword evidence="4 9" id="KW-0812">Transmembrane</keyword>
<keyword evidence="5 9" id="KW-1133">Transmembrane helix</keyword>
<evidence type="ECO:0000256" key="7">
    <source>
        <dbReference type="ARBA" id="ARBA00023136"/>
    </source>
</evidence>
<proteinExistence type="inferred from homology"/>
<keyword evidence="3" id="KW-1003">Cell membrane</keyword>
<evidence type="ECO:0000256" key="5">
    <source>
        <dbReference type="ARBA" id="ARBA00022989"/>
    </source>
</evidence>
<name>A0AAV2T735_CALDB</name>
<reference evidence="10" key="1">
    <citation type="submission" date="2024-06" db="EMBL/GenBank/DDBJ databases">
        <authorList>
            <person name="Liu X."/>
            <person name="Lenzi L."/>
            <person name="Haldenby T S."/>
            <person name="Uol C."/>
        </authorList>
    </citation>
    <scope>NUCLEOTIDE SEQUENCE</scope>
</reference>
<evidence type="ECO:0000256" key="8">
    <source>
        <dbReference type="ARBA" id="ARBA00023303"/>
    </source>
</evidence>
<keyword evidence="7 9" id="KW-0472">Membrane</keyword>
<feature type="transmembrane region" description="Helical" evidence="9">
    <location>
        <begin position="201"/>
        <end position="218"/>
    </location>
</feature>
<gene>
    <name evidence="9" type="primary">inx</name>
    <name evidence="10" type="ORF">CDAUBV1_LOCUS5825</name>
</gene>
<feature type="transmembrane region" description="Helical" evidence="9">
    <location>
        <begin position="96"/>
        <end position="113"/>
    </location>
</feature>